<name>A0A645EAG5_9ZZZZ</name>
<dbReference type="EMBL" id="VSSQ01044575">
    <property type="protein sequence ID" value="MPM98401.1"/>
    <property type="molecule type" value="Genomic_DNA"/>
</dbReference>
<dbReference type="Gene3D" id="3.40.190.290">
    <property type="match status" value="1"/>
</dbReference>
<evidence type="ECO:0000313" key="2">
    <source>
        <dbReference type="EMBL" id="MPM98401.1"/>
    </source>
</evidence>
<comment type="caution">
    <text evidence="2">The sequence shown here is derived from an EMBL/GenBank/DDBJ whole genome shotgun (WGS) entry which is preliminary data.</text>
</comment>
<sequence length="89" mass="9392">MLNTPLTIASSLGLLHALQADGQSGIGLVADFVAEPAIQNGHLARVLPQWQLAGSYAPRIAYAVHAPGPHMPPKLRAMLDFLKADAQTV</sequence>
<feature type="domain" description="LysR substrate-binding" evidence="1">
    <location>
        <begin position="24"/>
        <end position="85"/>
    </location>
</feature>
<protein>
    <recommendedName>
        <fullName evidence="1">LysR substrate-binding domain-containing protein</fullName>
    </recommendedName>
</protein>
<dbReference type="Pfam" id="PF03466">
    <property type="entry name" value="LysR_substrate"/>
    <property type="match status" value="1"/>
</dbReference>
<accession>A0A645EAG5</accession>
<proteinExistence type="predicted"/>
<evidence type="ECO:0000259" key="1">
    <source>
        <dbReference type="Pfam" id="PF03466"/>
    </source>
</evidence>
<organism evidence="2">
    <name type="scientific">bioreactor metagenome</name>
    <dbReference type="NCBI Taxonomy" id="1076179"/>
    <lineage>
        <taxon>unclassified sequences</taxon>
        <taxon>metagenomes</taxon>
        <taxon>ecological metagenomes</taxon>
    </lineage>
</organism>
<gene>
    <name evidence="2" type="ORF">SDC9_145587</name>
</gene>
<dbReference type="SUPFAM" id="SSF53850">
    <property type="entry name" value="Periplasmic binding protein-like II"/>
    <property type="match status" value="1"/>
</dbReference>
<reference evidence="2" key="1">
    <citation type="submission" date="2019-08" db="EMBL/GenBank/DDBJ databases">
        <authorList>
            <person name="Kucharzyk K."/>
            <person name="Murdoch R.W."/>
            <person name="Higgins S."/>
            <person name="Loffler F."/>
        </authorList>
    </citation>
    <scope>NUCLEOTIDE SEQUENCE</scope>
</reference>
<dbReference type="InterPro" id="IPR005119">
    <property type="entry name" value="LysR_subst-bd"/>
</dbReference>
<dbReference type="AlphaFoldDB" id="A0A645EAG5"/>